<dbReference type="PANTHER" id="PTHR23232:SF168">
    <property type="entry name" value="KRAB DOMAIN-CONTAINING PROTEIN"/>
    <property type="match status" value="1"/>
</dbReference>
<organism evidence="2 3">
    <name type="scientific">Molossus molossus</name>
    <name type="common">Pallas' mastiff bat</name>
    <name type="synonym">Vespertilio molossus</name>
    <dbReference type="NCBI Taxonomy" id="27622"/>
    <lineage>
        <taxon>Eukaryota</taxon>
        <taxon>Metazoa</taxon>
        <taxon>Chordata</taxon>
        <taxon>Craniata</taxon>
        <taxon>Vertebrata</taxon>
        <taxon>Euteleostomi</taxon>
        <taxon>Mammalia</taxon>
        <taxon>Eutheria</taxon>
        <taxon>Laurasiatheria</taxon>
        <taxon>Chiroptera</taxon>
        <taxon>Yangochiroptera</taxon>
        <taxon>Molossidae</taxon>
        <taxon>Molossus</taxon>
    </lineage>
</organism>
<protein>
    <recommendedName>
        <fullName evidence="1">KRAB domain-containing protein</fullName>
    </recommendedName>
</protein>
<proteinExistence type="predicted"/>
<dbReference type="EMBL" id="JACASF010000021">
    <property type="protein sequence ID" value="KAF6407161.1"/>
    <property type="molecule type" value="Genomic_DNA"/>
</dbReference>
<feature type="domain" description="KRAB" evidence="1">
    <location>
        <begin position="53"/>
        <end position="138"/>
    </location>
</feature>
<dbReference type="Gene3D" id="6.10.140.140">
    <property type="match status" value="1"/>
</dbReference>
<dbReference type="GO" id="GO:0006355">
    <property type="term" value="P:regulation of DNA-templated transcription"/>
    <property type="evidence" value="ECO:0007669"/>
    <property type="project" value="InterPro"/>
</dbReference>
<accession>A0A7J8C8F3</accession>
<evidence type="ECO:0000313" key="2">
    <source>
        <dbReference type="EMBL" id="KAF6407161.1"/>
    </source>
</evidence>
<dbReference type="InterPro" id="IPR050169">
    <property type="entry name" value="Krueppel_C2H2_ZnF"/>
</dbReference>
<reference evidence="2 3" key="1">
    <citation type="journal article" date="2020" name="Nature">
        <title>Six reference-quality genomes reveal evolution of bat adaptations.</title>
        <authorList>
            <person name="Jebb D."/>
            <person name="Huang Z."/>
            <person name="Pippel M."/>
            <person name="Hughes G.M."/>
            <person name="Lavrichenko K."/>
            <person name="Devanna P."/>
            <person name="Winkler S."/>
            <person name="Jermiin L.S."/>
            <person name="Skirmuntt E.C."/>
            <person name="Katzourakis A."/>
            <person name="Burkitt-Gray L."/>
            <person name="Ray D.A."/>
            <person name="Sullivan K.A.M."/>
            <person name="Roscito J.G."/>
            <person name="Kirilenko B.M."/>
            <person name="Davalos L.M."/>
            <person name="Corthals A.P."/>
            <person name="Power M.L."/>
            <person name="Jones G."/>
            <person name="Ransome R.D."/>
            <person name="Dechmann D.K.N."/>
            <person name="Locatelli A.G."/>
            <person name="Puechmaille S.J."/>
            <person name="Fedrigo O."/>
            <person name="Jarvis E.D."/>
            <person name="Hiller M."/>
            <person name="Vernes S.C."/>
            <person name="Myers E.W."/>
            <person name="Teeling E.C."/>
        </authorList>
    </citation>
    <scope>NUCLEOTIDE SEQUENCE [LARGE SCALE GENOMIC DNA]</scope>
    <source>
        <strain evidence="2">MMolMol1</strain>
        <tissue evidence="2">Muscle</tissue>
    </source>
</reference>
<dbReference type="Proteomes" id="UP000550707">
    <property type="component" value="Unassembled WGS sequence"/>
</dbReference>
<dbReference type="InterPro" id="IPR001909">
    <property type="entry name" value="KRAB"/>
</dbReference>
<keyword evidence="3" id="KW-1185">Reference proteome</keyword>
<dbReference type="PANTHER" id="PTHR23232">
    <property type="entry name" value="KRAB DOMAIN C2H2 ZINC FINGER"/>
    <property type="match status" value="1"/>
</dbReference>
<dbReference type="Pfam" id="PF01352">
    <property type="entry name" value="KRAB"/>
    <property type="match status" value="1"/>
</dbReference>
<evidence type="ECO:0000259" key="1">
    <source>
        <dbReference type="PROSITE" id="PS50805"/>
    </source>
</evidence>
<evidence type="ECO:0000313" key="3">
    <source>
        <dbReference type="Proteomes" id="UP000550707"/>
    </source>
</evidence>
<dbReference type="PROSITE" id="PS50805">
    <property type="entry name" value="KRAB"/>
    <property type="match status" value="1"/>
</dbReference>
<comment type="caution">
    <text evidence="2">The sequence shown here is derived from an EMBL/GenBank/DDBJ whole genome shotgun (WGS) entry which is preliminary data.</text>
</comment>
<dbReference type="SUPFAM" id="SSF109640">
    <property type="entry name" value="KRAB domain (Kruppel-associated box)"/>
    <property type="match status" value="1"/>
</dbReference>
<sequence>MLENYRNLVSLGDDDFLPELLLQPLAILSEDNQAFLQKPKLEDVFPEIILGPLTFRDVAVDFSQEEWECLDPAQQTLYLDVMLENYRNLVSLAILSEDNQSFLQNSNLEDLFPEIILVRNGRYGFYNVHLVRALGFEEECMMIRCDNMYRSNLGLLFIIKFLLPKEVTDITHLGMPPV</sequence>
<dbReference type="CDD" id="cd07765">
    <property type="entry name" value="KRAB_A-box"/>
    <property type="match status" value="1"/>
</dbReference>
<dbReference type="AlphaFoldDB" id="A0A7J8C8F3"/>
<name>A0A7J8C8F3_MOLMO</name>
<gene>
    <name evidence="2" type="ORF">HJG59_009865</name>
</gene>
<dbReference type="SMART" id="SM00349">
    <property type="entry name" value="KRAB"/>
    <property type="match status" value="1"/>
</dbReference>
<dbReference type="InterPro" id="IPR036051">
    <property type="entry name" value="KRAB_dom_sf"/>
</dbReference>